<organism evidence="1">
    <name type="scientific">Podoviridae sp. ctOAf25</name>
    <dbReference type="NCBI Taxonomy" id="2825245"/>
    <lineage>
        <taxon>Viruses</taxon>
        <taxon>Duplodnaviria</taxon>
        <taxon>Heunggongvirae</taxon>
        <taxon>Uroviricota</taxon>
        <taxon>Caudoviricetes</taxon>
    </lineage>
</organism>
<accession>A0A8S5PQA4</accession>
<reference evidence="1" key="1">
    <citation type="journal article" date="2021" name="Proc. Natl. Acad. Sci. U.S.A.">
        <title>A Catalog of Tens of Thousands of Viruses from Human Metagenomes Reveals Hidden Associations with Chronic Diseases.</title>
        <authorList>
            <person name="Tisza M.J."/>
            <person name="Buck C.B."/>
        </authorList>
    </citation>
    <scope>NUCLEOTIDE SEQUENCE</scope>
    <source>
        <strain evidence="1">CtOAf25</strain>
    </source>
</reference>
<dbReference type="EMBL" id="BK015468">
    <property type="protein sequence ID" value="DAE08380.1"/>
    <property type="molecule type" value="Genomic_DNA"/>
</dbReference>
<proteinExistence type="predicted"/>
<protein>
    <submittedName>
        <fullName evidence="1">Uncharacterized protein</fullName>
    </submittedName>
</protein>
<evidence type="ECO:0000313" key="1">
    <source>
        <dbReference type="EMBL" id="DAE08380.1"/>
    </source>
</evidence>
<sequence>MSKTKQEYIRDRDIDALNHVLSTELGRWFFCRLLDRTDILKQSFTGNSETFFNEGKRKVGLAYMNMLGQIGDGVEGVKKYHQAQLEYIEQQKLFEALKEKGE</sequence>
<name>A0A8S5PQA4_9CAUD</name>